<dbReference type="GO" id="GO:0019825">
    <property type="term" value="F:oxygen binding"/>
    <property type="evidence" value="ECO:0007669"/>
    <property type="project" value="InterPro"/>
</dbReference>
<protein>
    <submittedName>
        <fullName evidence="3">Globin family profile domain-containing protein</fullName>
    </submittedName>
</protein>
<keyword evidence="2" id="KW-1185">Reference proteome</keyword>
<sequence length="422" mass="47656">LQRSLRKMGQKNSSNNSDDVLPDDSNGLSKQDAPSVHLSGEEDTREKYPVLCPAYKEIVLECFDKSHGDTAARIVMRMGQQREDFRAFIDLLSSDQREMLTENLRNYLNSVVQNIDDADRVKDLSANFGSFHVRWRANGFKPDFFAICANAIATECVFMGGTATATAPTSTFKAWTLLVGLMFSSVRDGYYAELRRQRRSPAPTSDSVESLPTSDQCTESTTYQDGSSRTPITYCNNNRHSSETRNICSTPPRLVNANRERSSGSPRSSYDRKNFTGSRHSLTDVRPPSTALRREGAFYVRRLPQPYHRSKSAIIDNTIKAQSNEPTDCTTQEERLRKLAIGSSRETTSTTVSPAGDRNSPIVGRYQKNVKADYDIRKRHRIDEIVRGHDMLRFMDSNRKSASATNLFNPNKIIDDFMNDRL</sequence>
<organism evidence="2 3">
    <name type="scientific">Parascaris univalens</name>
    <name type="common">Nematode worm</name>
    <dbReference type="NCBI Taxonomy" id="6257"/>
    <lineage>
        <taxon>Eukaryota</taxon>
        <taxon>Metazoa</taxon>
        <taxon>Ecdysozoa</taxon>
        <taxon>Nematoda</taxon>
        <taxon>Chromadorea</taxon>
        <taxon>Rhabditida</taxon>
        <taxon>Spirurina</taxon>
        <taxon>Ascaridomorpha</taxon>
        <taxon>Ascaridoidea</taxon>
        <taxon>Ascarididae</taxon>
        <taxon>Parascaris</taxon>
    </lineage>
</organism>
<evidence type="ECO:0000313" key="3">
    <source>
        <dbReference type="WBParaSite" id="PgR007_g104_t02"/>
    </source>
</evidence>
<dbReference type="SUPFAM" id="SSF46458">
    <property type="entry name" value="Globin-like"/>
    <property type="match status" value="1"/>
</dbReference>
<feature type="compositionally biased region" description="Polar residues" evidence="1">
    <location>
        <begin position="202"/>
        <end position="249"/>
    </location>
</feature>
<dbReference type="InterPro" id="IPR012292">
    <property type="entry name" value="Globin/Proto"/>
</dbReference>
<dbReference type="GO" id="GO:0020037">
    <property type="term" value="F:heme binding"/>
    <property type="evidence" value="ECO:0007669"/>
    <property type="project" value="InterPro"/>
</dbReference>
<evidence type="ECO:0000256" key="1">
    <source>
        <dbReference type="SAM" id="MobiDB-lite"/>
    </source>
</evidence>
<proteinExistence type="predicted"/>
<name>A0A915AHT1_PARUN</name>
<dbReference type="InterPro" id="IPR044399">
    <property type="entry name" value="Mb-like_M"/>
</dbReference>
<accession>A0A915AHT1</accession>
<dbReference type="AlphaFoldDB" id="A0A915AHT1"/>
<evidence type="ECO:0000313" key="2">
    <source>
        <dbReference type="Proteomes" id="UP000887569"/>
    </source>
</evidence>
<dbReference type="CDD" id="cd01040">
    <property type="entry name" value="Mb-like"/>
    <property type="match status" value="1"/>
</dbReference>
<feature type="compositionally biased region" description="Polar residues" evidence="1">
    <location>
        <begin position="344"/>
        <end position="353"/>
    </location>
</feature>
<feature type="region of interest" description="Disordered" evidence="1">
    <location>
        <begin position="343"/>
        <end position="362"/>
    </location>
</feature>
<dbReference type="Proteomes" id="UP000887569">
    <property type="component" value="Unplaced"/>
</dbReference>
<dbReference type="Gene3D" id="1.10.490.10">
    <property type="entry name" value="Globins"/>
    <property type="match status" value="1"/>
</dbReference>
<dbReference type="WBParaSite" id="PgR007_g104_t02">
    <property type="protein sequence ID" value="PgR007_g104_t02"/>
    <property type="gene ID" value="PgR007_g104"/>
</dbReference>
<dbReference type="InterPro" id="IPR009050">
    <property type="entry name" value="Globin-like_sf"/>
</dbReference>
<reference evidence="3" key="1">
    <citation type="submission" date="2022-11" db="UniProtKB">
        <authorList>
            <consortium name="WormBaseParasite"/>
        </authorList>
    </citation>
    <scope>IDENTIFICATION</scope>
</reference>
<feature type="region of interest" description="Disordered" evidence="1">
    <location>
        <begin position="196"/>
        <end position="288"/>
    </location>
</feature>
<feature type="region of interest" description="Disordered" evidence="1">
    <location>
        <begin position="1"/>
        <end position="42"/>
    </location>
</feature>